<dbReference type="GO" id="GO:0005525">
    <property type="term" value="F:GTP binding"/>
    <property type="evidence" value="ECO:0007669"/>
    <property type="project" value="UniProtKB-UniRule"/>
</dbReference>
<dbReference type="Pfam" id="PF14714">
    <property type="entry name" value="KH_dom-like"/>
    <property type="match status" value="1"/>
</dbReference>
<organism evidence="12">
    <name type="scientific">Candidatus Aschnera chinzeii</name>
    <dbReference type="NCBI Taxonomy" id="1485666"/>
    <lineage>
        <taxon>Bacteria</taxon>
        <taxon>Pseudomonadati</taxon>
        <taxon>Pseudomonadota</taxon>
        <taxon>Gammaproteobacteria</taxon>
        <taxon>Enterobacterales</taxon>
        <taxon>Enterobacteriaceae</taxon>
        <taxon>Candidatus Aschnera</taxon>
    </lineage>
</organism>
<feature type="binding site" evidence="8">
    <location>
        <begin position="9"/>
        <end position="16"/>
    </location>
    <ligand>
        <name>GTP</name>
        <dbReference type="ChEBI" id="CHEBI:37565"/>
        <label>1</label>
    </ligand>
</feature>
<feature type="binding site" evidence="8">
    <location>
        <begin position="322"/>
        <end position="325"/>
    </location>
    <ligand>
        <name>GTP</name>
        <dbReference type="ChEBI" id="CHEBI:37565"/>
        <label>2</label>
    </ligand>
</feature>
<reference evidence="12" key="1">
    <citation type="journal article" date="2023" name="Front. Microbiol.">
        <title>Genome analysis of Candidatus Aschnera chinzeii, the bacterial endosymbiont of the blood-sucking bat fly Penicillidia jenynsii (Insecta: Diptera: Nycteribiidae).</title>
        <authorList>
            <person name="Koga R."/>
            <person name="Moriyama M."/>
            <person name="Nozaki T."/>
            <person name="Fukatsu T."/>
        </authorList>
    </citation>
    <scope>NUCLEOTIDE SEQUENCE</scope>
    <source>
        <strain evidence="12">Kw-01</strain>
    </source>
</reference>
<accession>A0AAT9G5A0</accession>
<dbReference type="NCBIfam" id="TIGR03594">
    <property type="entry name" value="GTPase_EngA"/>
    <property type="match status" value="1"/>
</dbReference>
<evidence type="ECO:0000256" key="5">
    <source>
        <dbReference type="ARBA" id="ARBA00022741"/>
    </source>
</evidence>
<dbReference type="GO" id="GO:0042254">
    <property type="term" value="P:ribosome biogenesis"/>
    <property type="evidence" value="ECO:0007669"/>
    <property type="project" value="UniProtKB-KW"/>
</dbReference>
<dbReference type="InterPro" id="IPR032859">
    <property type="entry name" value="KH_dom-like"/>
</dbReference>
<dbReference type="CDD" id="cd01895">
    <property type="entry name" value="EngA2"/>
    <property type="match status" value="1"/>
</dbReference>
<dbReference type="PRINTS" id="PR00326">
    <property type="entry name" value="GTP1OBG"/>
</dbReference>
<evidence type="ECO:0000256" key="7">
    <source>
        <dbReference type="ARBA" id="ARBA00032345"/>
    </source>
</evidence>
<comment type="similarity">
    <text evidence="1 8 9">Belongs to the TRAFAC class TrmE-Era-EngA-EngB-Septin-like GTPase superfamily. EngA (Der) GTPase family.</text>
</comment>
<feature type="binding site" evidence="8">
    <location>
        <begin position="118"/>
        <end position="121"/>
    </location>
    <ligand>
        <name>GTP</name>
        <dbReference type="ChEBI" id="CHEBI:37565"/>
        <label>1</label>
    </ligand>
</feature>
<feature type="binding site" evidence="8">
    <location>
        <begin position="212"/>
        <end position="219"/>
    </location>
    <ligand>
        <name>GTP</name>
        <dbReference type="ChEBI" id="CHEBI:37565"/>
        <label>2</label>
    </ligand>
</feature>
<feature type="binding site" evidence="8">
    <location>
        <begin position="56"/>
        <end position="60"/>
    </location>
    <ligand>
        <name>GTP</name>
        <dbReference type="ChEBI" id="CHEBI:37565"/>
        <label>1</label>
    </ligand>
</feature>
<proteinExistence type="inferred from homology"/>
<dbReference type="NCBIfam" id="TIGR00231">
    <property type="entry name" value="small_GTP"/>
    <property type="match status" value="2"/>
</dbReference>
<dbReference type="HAMAP" id="MF_00195">
    <property type="entry name" value="GTPase_Der"/>
    <property type="match status" value="1"/>
</dbReference>
<dbReference type="Gene3D" id="3.40.50.300">
    <property type="entry name" value="P-loop containing nucleotide triphosphate hydrolases"/>
    <property type="match status" value="2"/>
</dbReference>
<evidence type="ECO:0000256" key="1">
    <source>
        <dbReference type="ARBA" id="ARBA00008279"/>
    </source>
</evidence>
<dbReference type="AlphaFoldDB" id="A0AAT9G5A0"/>
<dbReference type="PANTHER" id="PTHR43834:SF6">
    <property type="entry name" value="GTPASE DER"/>
    <property type="match status" value="1"/>
</dbReference>
<feature type="binding site" evidence="8">
    <location>
        <begin position="259"/>
        <end position="263"/>
    </location>
    <ligand>
        <name>GTP</name>
        <dbReference type="ChEBI" id="CHEBI:37565"/>
        <label>2</label>
    </ligand>
</feature>
<evidence type="ECO:0000256" key="3">
    <source>
        <dbReference type="ARBA" id="ARBA00022517"/>
    </source>
</evidence>
<keyword evidence="3 8" id="KW-0690">Ribosome biogenesis</keyword>
<dbReference type="Pfam" id="PF01926">
    <property type="entry name" value="MMR_HSR1"/>
    <property type="match status" value="2"/>
</dbReference>
<dbReference type="InterPro" id="IPR006073">
    <property type="entry name" value="GTP-bd"/>
</dbReference>
<reference evidence="12" key="2">
    <citation type="submission" date="2023-10" db="EMBL/GenBank/DDBJ databases">
        <authorList>
            <person name="Koga R."/>
            <person name="Fukatsu T."/>
        </authorList>
    </citation>
    <scope>NUCLEOTIDE SEQUENCE</scope>
    <source>
        <strain evidence="12">Kw-01</strain>
    </source>
</reference>
<keyword evidence="4 9" id="KW-0677">Repeat</keyword>
<name>A0AAT9G5A0_9ENTR</name>
<evidence type="ECO:0000259" key="10">
    <source>
        <dbReference type="Pfam" id="PF01926"/>
    </source>
</evidence>
<keyword evidence="5 8" id="KW-0547">Nucleotide-binding</keyword>
<dbReference type="PANTHER" id="PTHR43834">
    <property type="entry name" value="GTPASE DER"/>
    <property type="match status" value="1"/>
</dbReference>
<dbReference type="PIRSF" id="PIRSF006485">
    <property type="entry name" value="GTP-binding_EngA"/>
    <property type="match status" value="1"/>
</dbReference>
<evidence type="ECO:0000259" key="11">
    <source>
        <dbReference type="Pfam" id="PF14714"/>
    </source>
</evidence>
<dbReference type="EMBL" id="AP028961">
    <property type="protein sequence ID" value="BET44850.1"/>
    <property type="molecule type" value="Genomic_DNA"/>
</dbReference>
<protein>
    <recommendedName>
        <fullName evidence="2 8">GTPase Der</fullName>
    </recommendedName>
    <alternativeName>
        <fullName evidence="7 8">GTP-binding protein EngA</fullName>
    </alternativeName>
</protein>
<evidence type="ECO:0000256" key="9">
    <source>
        <dbReference type="RuleBase" id="RU004481"/>
    </source>
</evidence>
<sequence length="467" mass="53259">MIPTIILLGRTNVGKSTLFNNLTHSKTSLVSHLPNTTRDIKSGEIHYNGKKIIIIDTAGLEESYDKLQKIIWKKIFNSIQGIDIILYVLDAKSGLTKLDIIIIDKLRIYNKIINLIINKIDNIDYNGCINDCYSLGIKNIFPISAISGIGLHVLIKKIITYCNLIDNEISFYRINDNFDRCFLSKNIKKQFLSYIPTENKPNVLGVNIAVIGKTNVGKSTLINCIVGENRVIVSSIPGTTHDTVCVPIIYNGLQYNFIDTAGINNKWKVKDEKLFIYKAFKLMRQSTIILVLINADSGIFHQDLVILNYAITIGRAIVIAINKIDTLSQKEYFYIKKQFIKELKFIEFAKINFISALHGTGIKKLLHSINLTYQSAVQQVHTSTLTRILKMAEKNYPPPITKTYRAKIKYAHAGGYNPFILIIHGNQVYNLPDFYRRYLINFFRNKLHFVGVCIKLKFIEGKNPYLK</sequence>
<comment type="subunit">
    <text evidence="8">Associates with the 50S ribosomal subunit.</text>
</comment>
<keyword evidence="6 8" id="KW-0342">GTP-binding</keyword>
<dbReference type="GO" id="GO:0043022">
    <property type="term" value="F:ribosome binding"/>
    <property type="evidence" value="ECO:0007669"/>
    <property type="project" value="TreeGrafter"/>
</dbReference>
<evidence type="ECO:0000256" key="6">
    <source>
        <dbReference type="ARBA" id="ARBA00023134"/>
    </source>
</evidence>
<feature type="domain" description="GTPase Der C-terminal KH-domain-like" evidence="11">
    <location>
        <begin position="380"/>
        <end position="458"/>
    </location>
</feature>
<feature type="domain" description="G" evidence="10">
    <location>
        <begin position="207"/>
        <end position="323"/>
    </location>
</feature>
<comment type="function">
    <text evidence="8 9">GTPase that plays an essential role in the late steps of ribosome biogenesis.</text>
</comment>
<dbReference type="SUPFAM" id="SSF52540">
    <property type="entry name" value="P-loop containing nucleoside triphosphate hydrolases"/>
    <property type="match status" value="2"/>
</dbReference>
<gene>
    <name evidence="8 12" type="primary">der</name>
    <name evidence="12" type="ORF">ACHINZ_5250</name>
</gene>
<dbReference type="Gene3D" id="3.30.300.20">
    <property type="match status" value="1"/>
</dbReference>
<dbReference type="InterPro" id="IPR016484">
    <property type="entry name" value="GTPase_Der"/>
</dbReference>
<dbReference type="InterPro" id="IPR027417">
    <property type="entry name" value="P-loop_NTPase"/>
</dbReference>
<evidence type="ECO:0000256" key="2">
    <source>
        <dbReference type="ARBA" id="ARBA00020953"/>
    </source>
</evidence>
<evidence type="ECO:0000256" key="4">
    <source>
        <dbReference type="ARBA" id="ARBA00022737"/>
    </source>
</evidence>
<dbReference type="InterPro" id="IPR015946">
    <property type="entry name" value="KH_dom-like_a/b"/>
</dbReference>
<evidence type="ECO:0000256" key="8">
    <source>
        <dbReference type="HAMAP-Rule" id="MF_00195"/>
    </source>
</evidence>
<dbReference type="InterPro" id="IPR005225">
    <property type="entry name" value="Small_GTP-bd"/>
</dbReference>
<evidence type="ECO:0000313" key="12">
    <source>
        <dbReference type="EMBL" id="BET44850.1"/>
    </source>
</evidence>
<feature type="domain" description="G" evidence="10">
    <location>
        <begin position="5"/>
        <end position="119"/>
    </location>
</feature>